<evidence type="ECO:0000256" key="1">
    <source>
        <dbReference type="ARBA" id="ARBA00007594"/>
    </source>
</evidence>
<dbReference type="SUPFAM" id="SSF55129">
    <property type="entry name" value="Ribosomal protein L30p/L7e"/>
    <property type="match status" value="1"/>
</dbReference>
<evidence type="ECO:0000313" key="7">
    <source>
        <dbReference type="EMBL" id="TDA38408.1"/>
    </source>
</evidence>
<dbReference type="GO" id="GO:0003723">
    <property type="term" value="F:RNA binding"/>
    <property type="evidence" value="ECO:0007669"/>
    <property type="project" value="TreeGrafter"/>
</dbReference>
<reference evidence="6 8" key="2">
    <citation type="journal article" date="2019" name="Nat. Microbiol.">
        <title>Wide diversity of methane and short-chain alkane metabolisms in uncultured archaea.</title>
        <authorList>
            <person name="Borrel G."/>
            <person name="Adam P.S."/>
            <person name="McKay L.J."/>
            <person name="Chen L.X."/>
            <person name="Sierra-Garcia I.N."/>
            <person name="Sieber C.M."/>
            <person name="Letourneur Q."/>
            <person name="Ghozlane A."/>
            <person name="Andersen G.L."/>
            <person name="Li W.J."/>
            <person name="Hallam S.J."/>
            <person name="Muyzer G."/>
            <person name="de Oliveira V.M."/>
            <person name="Inskeep W.P."/>
            <person name="Banfield J.F."/>
            <person name="Gribaldo S."/>
        </authorList>
    </citation>
    <scope>NUCLEOTIDE SEQUENCE [LARGE SCALE GENOMIC DNA]</scope>
    <source>
        <strain evidence="6">Verst-YHS</strain>
    </source>
</reference>
<dbReference type="Pfam" id="PF00327">
    <property type="entry name" value="Ribosomal_L30"/>
    <property type="match status" value="1"/>
</dbReference>
<dbReference type="GO" id="GO:0022625">
    <property type="term" value="C:cytosolic large ribosomal subunit"/>
    <property type="evidence" value="ECO:0007669"/>
    <property type="project" value="UniProtKB-UniRule"/>
</dbReference>
<comment type="similarity">
    <text evidence="1 4">Belongs to the universal ribosomal protein uL30 family.</text>
</comment>
<feature type="domain" description="Large ribosomal subunit protein uL30-like ferredoxin-like fold" evidence="5">
    <location>
        <begin position="4"/>
        <end position="52"/>
    </location>
</feature>
<evidence type="ECO:0000256" key="2">
    <source>
        <dbReference type="ARBA" id="ARBA00022980"/>
    </source>
</evidence>
<proteinExistence type="inferred from homology"/>
<dbReference type="PANTHER" id="PTHR11524:SF16">
    <property type="entry name" value="LARGE RIBOSOMAL SUBUNIT PROTEIN UL30"/>
    <property type="match status" value="1"/>
</dbReference>
<evidence type="ECO:0000313" key="6">
    <source>
        <dbReference type="EMBL" id="RZN55407.1"/>
    </source>
</evidence>
<dbReference type="InterPro" id="IPR036919">
    <property type="entry name" value="Ribo_uL30_ferredoxin-like_sf"/>
</dbReference>
<dbReference type="Gene3D" id="1.10.15.30">
    <property type="match status" value="1"/>
</dbReference>
<evidence type="ECO:0000259" key="5">
    <source>
        <dbReference type="Pfam" id="PF00327"/>
    </source>
</evidence>
<evidence type="ECO:0000313" key="8">
    <source>
        <dbReference type="Proteomes" id="UP000316080"/>
    </source>
</evidence>
<evidence type="ECO:0000313" key="9">
    <source>
        <dbReference type="Proteomes" id="UP000317265"/>
    </source>
</evidence>
<keyword evidence="3 4" id="KW-0687">Ribonucleoprotein</keyword>
<dbReference type="Gene3D" id="3.30.1390.20">
    <property type="entry name" value="Ribosomal protein L30, ferredoxin-like fold domain"/>
    <property type="match status" value="1"/>
</dbReference>
<dbReference type="EMBL" id="QNVI01000052">
    <property type="protein sequence ID" value="TDA38408.1"/>
    <property type="molecule type" value="Genomic_DNA"/>
</dbReference>
<protein>
    <recommendedName>
        <fullName evidence="4">Large ribosomal subunit protein uL30</fullName>
    </recommendedName>
</protein>
<dbReference type="InterPro" id="IPR005997">
    <property type="entry name" value="Ribosomal_uL30_arc"/>
</dbReference>
<dbReference type="InterPro" id="IPR039699">
    <property type="entry name" value="Ribosomal_uL30"/>
</dbReference>
<dbReference type="InterPro" id="IPR035808">
    <property type="entry name" value="Ribosomal_uL30_euk_arc"/>
</dbReference>
<evidence type="ECO:0000256" key="4">
    <source>
        <dbReference type="HAMAP-Rule" id="MF_01371"/>
    </source>
</evidence>
<dbReference type="GO" id="GO:0006412">
    <property type="term" value="P:translation"/>
    <property type="evidence" value="ECO:0007669"/>
    <property type="project" value="UniProtKB-UniRule"/>
</dbReference>
<reference evidence="7 9" key="1">
    <citation type="journal article" date="2019" name="Nat. Microbiol.">
        <title>Expanding anaerobic alkane metabolism in the domain of Archaea.</title>
        <authorList>
            <person name="Wang Y."/>
            <person name="Wegener G."/>
            <person name="Hou J."/>
            <person name="Wang F."/>
            <person name="Xiao X."/>
        </authorList>
    </citation>
    <scope>NUCLEOTIDE SEQUENCE [LARGE SCALE GENOMIC DNA]</scope>
    <source>
        <strain evidence="7">WYZ-LMO11</strain>
    </source>
</reference>
<dbReference type="InterPro" id="IPR016082">
    <property type="entry name" value="Ribosomal_uL30_ferredoxin-like"/>
</dbReference>
<organism evidence="6 8">
    <name type="scientific">Thermoproteota archaeon</name>
    <dbReference type="NCBI Taxonomy" id="2056631"/>
    <lineage>
        <taxon>Archaea</taxon>
        <taxon>Thermoproteota</taxon>
    </lineage>
</organism>
<dbReference type="GO" id="GO:0003735">
    <property type="term" value="F:structural constituent of ribosome"/>
    <property type="evidence" value="ECO:0007669"/>
    <property type="project" value="UniProtKB-UniRule"/>
</dbReference>
<gene>
    <name evidence="4" type="primary">rpl30</name>
    <name evidence="7" type="ORF">DSO09_04450</name>
    <name evidence="6" type="ORF">EF809_05455</name>
</gene>
<dbReference type="Proteomes" id="UP000317265">
    <property type="component" value="Unassembled WGS sequence"/>
</dbReference>
<dbReference type="EMBL" id="RXIH01000044">
    <property type="protein sequence ID" value="RZN55407.1"/>
    <property type="molecule type" value="Genomic_DNA"/>
</dbReference>
<comment type="caution">
    <text evidence="6">The sequence shown here is derived from an EMBL/GenBank/DDBJ whole genome shotgun (WGS) entry which is preliminary data.</text>
</comment>
<name>A0A520KEC7_9CREN</name>
<dbReference type="AlphaFoldDB" id="A0A520KEC7"/>
<dbReference type="GO" id="GO:0000463">
    <property type="term" value="P:maturation of LSU-rRNA from tricistronic rRNA transcript (SSU-rRNA, 5.8S rRNA, LSU-rRNA)"/>
    <property type="evidence" value="ECO:0007669"/>
    <property type="project" value="TreeGrafter"/>
</dbReference>
<sequence>MYLAIRIRGRVGIPPDIEETLKRLNLHRKFNASLLPETPSIIGMLKKVSDYITWGEITKENLVLLLKKRGRLKGDKRITEENLNLLNVSNFEELADMILKGNFPSSIKKTFRLTPPSGGFKGSTKKHVNEGGELGYRGMAINDLLLKMI</sequence>
<dbReference type="HAMAP" id="MF_01371_A">
    <property type="entry name" value="Ribosomal_uL30_A"/>
    <property type="match status" value="1"/>
</dbReference>
<comment type="subunit">
    <text evidence="4">Part of the 50S ribosomal subunit.</text>
</comment>
<dbReference type="Proteomes" id="UP000316080">
    <property type="component" value="Unassembled WGS sequence"/>
</dbReference>
<accession>A0A520KEC7</accession>
<dbReference type="NCBIfam" id="NF004711">
    <property type="entry name" value="PRK06049.1"/>
    <property type="match status" value="1"/>
</dbReference>
<dbReference type="PANTHER" id="PTHR11524">
    <property type="entry name" value="60S RIBOSOMAL PROTEIN L7"/>
    <property type="match status" value="1"/>
</dbReference>
<dbReference type="NCBIfam" id="TIGR01309">
    <property type="entry name" value="uL30_arch"/>
    <property type="match status" value="1"/>
</dbReference>
<keyword evidence="2 4" id="KW-0689">Ribosomal protein</keyword>
<evidence type="ECO:0000256" key="3">
    <source>
        <dbReference type="ARBA" id="ARBA00023274"/>
    </source>
</evidence>
<dbReference type="CDD" id="cd01657">
    <property type="entry name" value="Ribosomal_L7_archeal_euk"/>
    <property type="match status" value="1"/>
</dbReference>